<keyword evidence="3" id="KW-1185">Reference proteome</keyword>
<organism evidence="2 3">
    <name type="scientific">Cladophialophora psammophila CBS 110553</name>
    <dbReference type="NCBI Taxonomy" id="1182543"/>
    <lineage>
        <taxon>Eukaryota</taxon>
        <taxon>Fungi</taxon>
        <taxon>Dikarya</taxon>
        <taxon>Ascomycota</taxon>
        <taxon>Pezizomycotina</taxon>
        <taxon>Eurotiomycetes</taxon>
        <taxon>Chaetothyriomycetidae</taxon>
        <taxon>Chaetothyriales</taxon>
        <taxon>Herpotrichiellaceae</taxon>
        <taxon>Cladophialophora</taxon>
    </lineage>
</organism>
<dbReference type="EMBL" id="AMGX01000013">
    <property type="protein sequence ID" value="EXJ68516.1"/>
    <property type="molecule type" value="Genomic_DNA"/>
</dbReference>
<dbReference type="Proteomes" id="UP000019471">
    <property type="component" value="Unassembled WGS sequence"/>
</dbReference>
<feature type="compositionally biased region" description="Polar residues" evidence="1">
    <location>
        <begin position="262"/>
        <end position="275"/>
    </location>
</feature>
<comment type="caution">
    <text evidence="2">The sequence shown here is derived from an EMBL/GenBank/DDBJ whole genome shotgun (WGS) entry which is preliminary data.</text>
</comment>
<evidence type="ECO:0000256" key="1">
    <source>
        <dbReference type="SAM" id="MobiDB-lite"/>
    </source>
</evidence>
<evidence type="ECO:0000313" key="3">
    <source>
        <dbReference type="Proteomes" id="UP000019471"/>
    </source>
</evidence>
<protein>
    <submittedName>
        <fullName evidence="2">Uncharacterized protein</fullName>
    </submittedName>
</protein>
<dbReference type="RefSeq" id="XP_007747082.1">
    <property type="nucleotide sequence ID" value="XM_007748892.1"/>
</dbReference>
<reference evidence="2 3" key="1">
    <citation type="submission" date="2013-03" db="EMBL/GenBank/DDBJ databases">
        <title>The Genome Sequence of Cladophialophora psammophila CBS 110553.</title>
        <authorList>
            <consortium name="The Broad Institute Genomics Platform"/>
            <person name="Cuomo C."/>
            <person name="de Hoog S."/>
            <person name="Gorbushina A."/>
            <person name="Walker B."/>
            <person name="Young S.K."/>
            <person name="Zeng Q."/>
            <person name="Gargeya S."/>
            <person name="Fitzgerald M."/>
            <person name="Haas B."/>
            <person name="Abouelleil A."/>
            <person name="Allen A.W."/>
            <person name="Alvarado L."/>
            <person name="Arachchi H.M."/>
            <person name="Berlin A.M."/>
            <person name="Chapman S.B."/>
            <person name="Gainer-Dewar J."/>
            <person name="Goldberg J."/>
            <person name="Griggs A."/>
            <person name="Gujja S."/>
            <person name="Hansen M."/>
            <person name="Howarth C."/>
            <person name="Imamovic A."/>
            <person name="Ireland A."/>
            <person name="Larimer J."/>
            <person name="McCowan C."/>
            <person name="Murphy C."/>
            <person name="Pearson M."/>
            <person name="Poon T.W."/>
            <person name="Priest M."/>
            <person name="Roberts A."/>
            <person name="Saif S."/>
            <person name="Shea T."/>
            <person name="Sisk P."/>
            <person name="Sykes S."/>
            <person name="Wortman J."/>
            <person name="Nusbaum C."/>
            <person name="Birren B."/>
        </authorList>
    </citation>
    <scope>NUCLEOTIDE SEQUENCE [LARGE SCALE GENOMIC DNA]</scope>
    <source>
        <strain evidence="2 3">CBS 110553</strain>
    </source>
</reference>
<proteinExistence type="predicted"/>
<dbReference type="OrthoDB" id="4147590at2759"/>
<dbReference type="GeneID" id="19193009"/>
<dbReference type="AlphaFoldDB" id="W9WV46"/>
<feature type="region of interest" description="Disordered" evidence="1">
    <location>
        <begin position="249"/>
        <end position="275"/>
    </location>
</feature>
<dbReference type="HOGENOM" id="CLU_602686_0_0_1"/>
<accession>W9WV46</accession>
<evidence type="ECO:0000313" key="2">
    <source>
        <dbReference type="EMBL" id="EXJ68516.1"/>
    </source>
</evidence>
<gene>
    <name evidence="2" type="ORF">A1O5_08309</name>
</gene>
<name>W9WV46_9EURO</name>
<sequence length="428" mass="46992">MVVQQLDAFPEVVISLQRLSLSNSTKQSPSGSNETDYVTWPAPDGWYTPPQGPMNEGEEPFLAFQDPSKSLIIERTLLLDTLHARRHERSRFEALLSRVAHSGHIKHDQDLSRTRASVPDILALSRECRAQRGLGNKGKLPGSKGINTNYCSNSNEPQPRDILKGKMKNRCAKGVQQALIYEKEFGLGFLDRTADEGESERGRTMKRTHPGAFNRAKVVAALTMLRETYPSVYKAGLVEQLKACEASEKTPKQKVTAAKASQRATSPGKQTSLDGNETEEFLKLSKFTDSFASVKDKASSILRGLARKFSCEKNDLSGHTFELDSFPVFLKINDEIERVVELSRSADPGSASSKPGWTRAAKEFAIDAGAIFPKESGICGEPAHITAPASAQAPCAQGKEADRVTTVRMCRPFTSPRMISVKVSKNHA</sequence>